<evidence type="ECO:0000313" key="2">
    <source>
        <dbReference type="EMBL" id="KAK8504285.1"/>
    </source>
</evidence>
<protein>
    <recommendedName>
        <fullName evidence="4">Protein MIZU-KUSSEI 1</fullName>
    </recommendedName>
</protein>
<sequence length="289" mass="32066">MPFSCKYLYAHVLTLRHIDHKLSSCALLRSSMETQNNTSTSTPPLSPRLSKVSSPDATPTTPLTSPPSGSRPPISLQQPSNMTGSSKSSKIFRRFRSVFRSFPIITPKCRIPINLHGSKLHDNHIHGGTRMTGTLFGYHKGRASLAIQENSKCLPILVLELALNTGKLLQDMGLGLVRIALECEKRPSDKIKILEEPVWTLYCNGKKSGYGVKREPTDEDLMVMQTLHPVSMGAGIIPAEGTEHPDSELTYMRAHFERVVNSRDSETYYMMNPDGNSGPELSIFFVRIG</sequence>
<dbReference type="PANTHER" id="PTHR31696">
    <property type="entry name" value="PROTEIN MIZU-KUSSEI 1"/>
    <property type="match status" value="1"/>
</dbReference>
<name>A0ABR2BBM2_9ROSI</name>
<reference evidence="2 3" key="1">
    <citation type="journal article" date="2024" name="G3 (Bethesda)">
        <title>Genome assembly of Hibiscus sabdariffa L. provides insights into metabolisms of medicinal natural products.</title>
        <authorList>
            <person name="Kim T."/>
        </authorList>
    </citation>
    <scope>NUCLEOTIDE SEQUENCE [LARGE SCALE GENOMIC DNA]</scope>
    <source>
        <strain evidence="2">TK-2024</strain>
        <tissue evidence="2">Old leaves</tissue>
    </source>
</reference>
<proteinExistence type="predicted"/>
<dbReference type="InterPro" id="IPR006460">
    <property type="entry name" value="MIZ1-like_pln"/>
</dbReference>
<evidence type="ECO:0008006" key="4">
    <source>
        <dbReference type="Google" id="ProtNLM"/>
    </source>
</evidence>
<dbReference type="EMBL" id="JBBPBM010000144">
    <property type="protein sequence ID" value="KAK8504285.1"/>
    <property type="molecule type" value="Genomic_DNA"/>
</dbReference>
<accession>A0ABR2BBM2</accession>
<feature type="compositionally biased region" description="Polar residues" evidence="1">
    <location>
        <begin position="75"/>
        <end position="84"/>
    </location>
</feature>
<gene>
    <name evidence="2" type="ORF">V6N12_044821</name>
</gene>
<dbReference type="NCBIfam" id="TIGR01570">
    <property type="entry name" value="A_thal_3588"/>
    <property type="match status" value="1"/>
</dbReference>
<dbReference type="PANTHER" id="PTHR31696:SF73">
    <property type="entry name" value="EXPRESSED PROTEIN"/>
    <property type="match status" value="1"/>
</dbReference>
<dbReference type="Proteomes" id="UP001472677">
    <property type="component" value="Unassembled WGS sequence"/>
</dbReference>
<dbReference type="Pfam" id="PF04759">
    <property type="entry name" value="DUF617"/>
    <property type="match status" value="1"/>
</dbReference>
<feature type="region of interest" description="Disordered" evidence="1">
    <location>
        <begin position="34"/>
        <end position="88"/>
    </location>
</feature>
<evidence type="ECO:0000313" key="3">
    <source>
        <dbReference type="Proteomes" id="UP001472677"/>
    </source>
</evidence>
<keyword evidence="3" id="KW-1185">Reference proteome</keyword>
<organism evidence="2 3">
    <name type="scientific">Hibiscus sabdariffa</name>
    <name type="common">roselle</name>
    <dbReference type="NCBI Taxonomy" id="183260"/>
    <lineage>
        <taxon>Eukaryota</taxon>
        <taxon>Viridiplantae</taxon>
        <taxon>Streptophyta</taxon>
        <taxon>Embryophyta</taxon>
        <taxon>Tracheophyta</taxon>
        <taxon>Spermatophyta</taxon>
        <taxon>Magnoliopsida</taxon>
        <taxon>eudicotyledons</taxon>
        <taxon>Gunneridae</taxon>
        <taxon>Pentapetalae</taxon>
        <taxon>rosids</taxon>
        <taxon>malvids</taxon>
        <taxon>Malvales</taxon>
        <taxon>Malvaceae</taxon>
        <taxon>Malvoideae</taxon>
        <taxon>Hibiscus</taxon>
    </lineage>
</organism>
<feature type="compositionally biased region" description="Low complexity" evidence="1">
    <location>
        <begin position="53"/>
        <end position="73"/>
    </location>
</feature>
<comment type="caution">
    <text evidence="2">The sequence shown here is derived from an EMBL/GenBank/DDBJ whole genome shotgun (WGS) entry which is preliminary data.</text>
</comment>
<evidence type="ECO:0000256" key="1">
    <source>
        <dbReference type="SAM" id="MobiDB-lite"/>
    </source>
</evidence>